<feature type="region of interest" description="Disordered" evidence="1">
    <location>
        <begin position="156"/>
        <end position="191"/>
    </location>
</feature>
<reference evidence="3" key="1">
    <citation type="submission" date="2016-03" db="EMBL/GenBank/DDBJ databases">
        <title>Complete genome sequence of the type strain Actinoalloteichus hymeniacidonis DSM 45092.</title>
        <authorList>
            <person name="Schaffert L."/>
            <person name="Albersmeier A."/>
            <person name="Winkler A."/>
            <person name="Kalinowski J."/>
            <person name="Zotchev S."/>
            <person name="Ruckert C."/>
        </authorList>
    </citation>
    <scope>NUCLEOTIDE SEQUENCE [LARGE SCALE GENOMIC DNA]</scope>
    <source>
        <strain evidence="3">HPA177(T) (DSM 45092(T))</strain>
    </source>
</reference>
<accession>A0AAC9HSE0</accession>
<protein>
    <submittedName>
        <fullName evidence="2">Uncharacterized protein</fullName>
    </submittedName>
</protein>
<evidence type="ECO:0000313" key="3">
    <source>
        <dbReference type="Proteomes" id="UP000095210"/>
    </source>
</evidence>
<feature type="compositionally biased region" description="Basic and acidic residues" evidence="1">
    <location>
        <begin position="95"/>
        <end position="115"/>
    </location>
</feature>
<name>A0AAC9HSE0_9PSEU</name>
<evidence type="ECO:0000313" key="2">
    <source>
        <dbReference type="EMBL" id="AOS64479.1"/>
    </source>
</evidence>
<sequence length="320" mass="36277">MTRVTAVPPPSEESLLGHVFLVPHRSDERTQHAATRTVLAALGQPTPSPVLVAAYTELLQPYYHSLWCPRAILTALDRNPEQRAYPMNAGAAADRLAEQDRRDRGAGRSRDDEDRMLTPMERVVRSRLGNWNRSTPPMEGFRSLEELSAMLHRRAQNEHRSTGPVAAPGTRERVTSRFRRPTRADAVRRVRESQDKIRNALDRLGPAFEQPEDRRSTAEISGRAWESTQRERTTYYFDTDVTAAELPAVQALRSIRNGPETTEPADENTVAELTEAARRALIQHQRQRRRASRFRVSMNAIDAYLESLGGVRSDNHRSDL</sequence>
<dbReference type="Proteomes" id="UP000095210">
    <property type="component" value="Chromosome"/>
</dbReference>
<gene>
    <name evidence="2" type="ORF">TL08_18420</name>
</gene>
<dbReference type="KEGG" id="ahm:TL08_18420"/>
<organism evidence="2 3">
    <name type="scientific">Actinoalloteichus hymeniacidonis</name>
    <dbReference type="NCBI Taxonomy" id="340345"/>
    <lineage>
        <taxon>Bacteria</taxon>
        <taxon>Bacillati</taxon>
        <taxon>Actinomycetota</taxon>
        <taxon>Actinomycetes</taxon>
        <taxon>Pseudonocardiales</taxon>
        <taxon>Pseudonocardiaceae</taxon>
        <taxon>Actinoalloteichus</taxon>
    </lineage>
</organism>
<dbReference type="EMBL" id="CP014859">
    <property type="protein sequence ID" value="AOS64479.1"/>
    <property type="molecule type" value="Genomic_DNA"/>
</dbReference>
<evidence type="ECO:0000256" key="1">
    <source>
        <dbReference type="SAM" id="MobiDB-lite"/>
    </source>
</evidence>
<feature type="region of interest" description="Disordered" evidence="1">
    <location>
        <begin position="90"/>
        <end position="115"/>
    </location>
</feature>
<keyword evidence="3" id="KW-1185">Reference proteome</keyword>
<proteinExistence type="predicted"/>
<dbReference type="AlphaFoldDB" id="A0AAC9HSE0"/>
<feature type="compositionally biased region" description="Basic and acidic residues" evidence="1">
    <location>
        <begin position="182"/>
        <end position="191"/>
    </location>
</feature>